<evidence type="ECO:0000313" key="2">
    <source>
        <dbReference type="Proteomes" id="UP000595437"/>
    </source>
</evidence>
<proteinExistence type="predicted"/>
<dbReference type="Proteomes" id="UP000595437">
    <property type="component" value="Chromosome 21"/>
</dbReference>
<name>A0A7T8JSK2_CALRO</name>
<accession>A0A7T8JSK2</accession>
<organism evidence="1 2">
    <name type="scientific">Caligus rogercresseyi</name>
    <name type="common">Sea louse</name>
    <dbReference type="NCBI Taxonomy" id="217165"/>
    <lineage>
        <taxon>Eukaryota</taxon>
        <taxon>Metazoa</taxon>
        <taxon>Ecdysozoa</taxon>
        <taxon>Arthropoda</taxon>
        <taxon>Crustacea</taxon>
        <taxon>Multicrustacea</taxon>
        <taxon>Hexanauplia</taxon>
        <taxon>Copepoda</taxon>
        <taxon>Siphonostomatoida</taxon>
        <taxon>Caligidae</taxon>
        <taxon>Caligus</taxon>
    </lineage>
</organism>
<protein>
    <submittedName>
        <fullName evidence="1">Phospholipase A1 member A</fullName>
    </submittedName>
</protein>
<gene>
    <name evidence="1" type="ORF">FKW44_025337</name>
</gene>
<dbReference type="AlphaFoldDB" id="A0A7T8JSK2"/>
<sequence length="61" mass="6908">AVGEHVAGFYSVPHIRRRGLREYTFTRSQPGRTCRRIHGFLYGGTDWTDHGSGSEWATLSL</sequence>
<evidence type="ECO:0000313" key="1">
    <source>
        <dbReference type="EMBL" id="QQP31661.1"/>
    </source>
</evidence>
<feature type="non-terminal residue" evidence="1">
    <location>
        <position position="61"/>
    </location>
</feature>
<dbReference type="EMBL" id="CP045910">
    <property type="protein sequence ID" value="QQP31661.1"/>
    <property type="molecule type" value="Genomic_DNA"/>
</dbReference>
<reference evidence="2" key="1">
    <citation type="submission" date="2021-01" db="EMBL/GenBank/DDBJ databases">
        <title>Caligus Genome Assembly.</title>
        <authorList>
            <person name="Gallardo-Escarate C."/>
        </authorList>
    </citation>
    <scope>NUCLEOTIDE SEQUENCE [LARGE SCALE GENOMIC DNA]</scope>
</reference>
<keyword evidence="2" id="KW-1185">Reference proteome</keyword>
<feature type="non-terminal residue" evidence="1">
    <location>
        <position position="1"/>
    </location>
</feature>